<keyword evidence="2" id="KW-1185">Reference proteome</keyword>
<sequence>MSDRFLVSAVGAVIAVDSASRGGSFQRRARDAWSDALIDGEADEDAVVTVRDTVSDDEALSLLSTDITLAALSHRQGDQLWMLHAAGLAEESGRVVVLSAASGTGKTTAARHLSRDYAYVSDETIAIDGTGAVLPYRKPLSIIDPQAAHKVQTALSSIDGGRALPASLRVAKIVVLDRSPDGPLEPVLEELDTATALELLAPQTSYLAHIPEPLQLIDALLTATGGAVRLRYREISTVDAAIGTLIATEPAAVSRISPVGAANTAPAIAPREGGFARADAVDALDLRDGRLAVLRRSREGGLVSILDGIGPAIWGAANATGLDEIVRAVVAAHGTPDRVDAAQAVASAAQHLVDEGLLQRFPAQA</sequence>
<reference evidence="1 2" key="1">
    <citation type="submission" date="2021-06" db="EMBL/GenBank/DDBJ databases">
        <title>Genome-based taxonomic framework of Microbacterium strains isolated from marine environment, the description of four new species and reclassification of four preexisting species.</title>
        <authorList>
            <person name="Lee S.D."/>
            <person name="Kim S.-M."/>
            <person name="Byeon Y.-S."/>
            <person name="Yang H.L."/>
            <person name="Kim I.S."/>
        </authorList>
    </citation>
    <scope>NUCLEOTIDE SEQUENCE [LARGE SCALE GENOMIC DNA]</scope>
    <source>
        <strain evidence="1 2">SSW1-49</strain>
    </source>
</reference>
<gene>
    <name evidence="1" type="ORF">KZC51_07230</name>
</gene>
<dbReference type="EMBL" id="JAHWXN010000001">
    <property type="protein sequence ID" value="MCK2035925.1"/>
    <property type="molecule type" value="Genomic_DNA"/>
</dbReference>
<proteinExistence type="predicted"/>
<evidence type="ECO:0000313" key="2">
    <source>
        <dbReference type="Proteomes" id="UP001300096"/>
    </source>
</evidence>
<evidence type="ECO:0008006" key="3">
    <source>
        <dbReference type="Google" id="ProtNLM"/>
    </source>
</evidence>
<dbReference type="SUPFAM" id="SSF53795">
    <property type="entry name" value="PEP carboxykinase-like"/>
    <property type="match status" value="1"/>
</dbReference>
<accession>A0ABT0FD22</accession>
<organism evidence="1 2">
    <name type="scientific">Microbacterium croceum</name>
    <dbReference type="NCBI Taxonomy" id="2851645"/>
    <lineage>
        <taxon>Bacteria</taxon>
        <taxon>Bacillati</taxon>
        <taxon>Actinomycetota</taxon>
        <taxon>Actinomycetes</taxon>
        <taxon>Micrococcales</taxon>
        <taxon>Microbacteriaceae</taxon>
        <taxon>Microbacterium</taxon>
    </lineage>
</organism>
<evidence type="ECO:0000313" key="1">
    <source>
        <dbReference type="EMBL" id="MCK2035925.1"/>
    </source>
</evidence>
<comment type="caution">
    <text evidence="1">The sequence shown here is derived from an EMBL/GenBank/DDBJ whole genome shotgun (WGS) entry which is preliminary data.</text>
</comment>
<protein>
    <recommendedName>
        <fullName evidence="3">PqqD family peptide modification chaperone</fullName>
    </recommendedName>
</protein>
<dbReference type="RefSeq" id="WP_247629324.1">
    <property type="nucleotide sequence ID" value="NZ_JAHWXN010000001.1"/>
</dbReference>
<dbReference type="Proteomes" id="UP001300096">
    <property type="component" value="Unassembled WGS sequence"/>
</dbReference>
<name>A0ABT0FD22_9MICO</name>